<dbReference type="GO" id="GO:0003950">
    <property type="term" value="F:NAD+ poly-ADP-ribosyltransferase activity"/>
    <property type="evidence" value="ECO:0007669"/>
    <property type="project" value="InterPro"/>
</dbReference>
<dbReference type="OrthoDB" id="438889at2759"/>
<feature type="domain" description="PARP catalytic" evidence="1">
    <location>
        <begin position="1"/>
        <end position="131"/>
    </location>
</feature>
<gene>
    <name evidence="2" type="ORF">CUNI_LOCUS13825</name>
</gene>
<organism evidence="2 3">
    <name type="scientific">Candidula unifasciata</name>
    <dbReference type="NCBI Taxonomy" id="100452"/>
    <lineage>
        <taxon>Eukaryota</taxon>
        <taxon>Metazoa</taxon>
        <taxon>Spiralia</taxon>
        <taxon>Lophotrochozoa</taxon>
        <taxon>Mollusca</taxon>
        <taxon>Gastropoda</taxon>
        <taxon>Heterobranchia</taxon>
        <taxon>Euthyneura</taxon>
        <taxon>Panpulmonata</taxon>
        <taxon>Eupulmonata</taxon>
        <taxon>Stylommatophora</taxon>
        <taxon>Helicina</taxon>
        <taxon>Helicoidea</taxon>
        <taxon>Geomitridae</taxon>
        <taxon>Candidula</taxon>
    </lineage>
</organism>
<accession>A0A8S3ZFT1</accession>
<evidence type="ECO:0000259" key="1">
    <source>
        <dbReference type="PROSITE" id="PS51059"/>
    </source>
</evidence>
<dbReference type="AlphaFoldDB" id="A0A8S3ZFT1"/>
<dbReference type="GO" id="GO:1990404">
    <property type="term" value="F:NAD+-protein mono-ADP-ribosyltransferase activity"/>
    <property type="evidence" value="ECO:0007669"/>
    <property type="project" value="TreeGrafter"/>
</dbReference>
<comment type="caution">
    <text evidence="2">The sequence shown here is derived from an EMBL/GenBank/DDBJ whole genome shotgun (WGS) entry which is preliminary data.</text>
</comment>
<dbReference type="Proteomes" id="UP000678393">
    <property type="component" value="Unassembled WGS sequence"/>
</dbReference>
<dbReference type="GO" id="GO:0005634">
    <property type="term" value="C:nucleus"/>
    <property type="evidence" value="ECO:0007669"/>
    <property type="project" value="TreeGrafter"/>
</dbReference>
<dbReference type="Gene3D" id="3.90.228.10">
    <property type="match status" value="1"/>
</dbReference>
<dbReference type="SUPFAM" id="SSF56399">
    <property type="entry name" value="ADP-ribosylation"/>
    <property type="match status" value="1"/>
</dbReference>
<keyword evidence="3" id="KW-1185">Reference proteome</keyword>
<proteinExistence type="predicted"/>
<dbReference type="PROSITE" id="PS51059">
    <property type="entry name" value="PARP_CATALYTIC"/>
    <property type="match status" value="1"/>
</dbReference>
<evidence type="ECO:0000313" key="3">
    <source>
        <dbReference type="Proteomes" id="UP000678393"/>
    </source>
</evidence>
<dbReference type="PANTHER" id="PTHR45740:SF2">
    <property type="entry name" value="POLY [ADP-RIBOSE] POLYMERASE"/>
    <property type="match status" value="1"/>
</dbReference>
<dbReference type="InterPro" id="IPR051712">
    <property type="entry name" value="ARTD-AVP"/>
</dbReference>
<name>A0A8S3ZFT1_9EUPU</name>
<dbReference type="InterPro" id="IPR012317">
    <property type="entry name" value="Poly(ADP-ribose)pol_cat_dom"/>
</dbReference>
<protein>
    <recommendedName>
        <fullName evidence="1">PARP catalytic domain-containing protein</fullName>
    </recommendedName>
</protein>
<dbReference type="EMBL" id="CAJHNH020003001">
    <property type="protein sequence ID" value="CAG5128267.1"/>
    <property type="molecule type" value="Genomic_DNA"/>
</dbReference>
<evidence type="ECO:0000313" key="2">
    <source>
        <dbReference type="EMBL" id="CAG5128267.1"/>
    </source>
</evidence>
<sequence length="131" mass="14978">MVQENDGMDVTEKQLYHGTHRSTLEAIARKGFDWRLSGKHAHERATADLTKTFARDANCETHFMFVARVLVGRHTGGKAGLKRPPPLDENNPFGKSYDSCVDDIFCPQVYVIFDSNQAYPEYIIEYNWHKG</sequence>
<reference evidence="2" key="1">
    <citation type="submission" date="2021-04" db="EMBL/GenBank/DDBJ databases">
        <authorList>
            <consortium name="Molecular Ecology Group"/>
        </authorList>
    </citation>
    <scope>NUCLEOTIDE SEQUENCE</scope>
</reference>
<dbReference type="PANTHER" id="PTHR45740">
    <property type="entry name" value="POLY [ADP-RIBOSE] POLYMERASE"/>
    <property type="match status" value="1"/>
</dbReference>